<feature type="transmembrane region" description="Helical" evidence="1">
    <location>
        <begin position="197"/>
        <end position="220"/>
    </location>
</feature>
<sequence>MPFDNDWKDRESRFDFVVISILVSEFGIVFLFLAGCIVKLKQTGGWKMRKIMLLIYLGMTTCLLRILLMLDFWLYYSQMISDILLFLAPTPLFSCGCVLVLMWVELFLVMSCNYEIPFKLFVYSKCKIMLIFVNILAYGSIIIFAILGYTMSGFNFGTSMRLLHASISLFLLSGFIISGVILAGRVKQMTLERPYKLIKWIGVAVLACSFRCASYGVMAVDGSMWGLLNTTYGWGISVLIDFNLVEICPILVFLKAWRIAEYYSSATSSEIDMDNDLSSLKRFVSGEFSDFSNTIDVKEY</sequence>
<name>A0AAU9IPV1_9CILI</name>
<feature type="transmembrane region" description="Helical" evidence="1">
    <location>
        <begin position="16"/>
        <end position="40"/>
    </location>
</feature>
<feature type="transmembrane region" description="Helical" evidence="1">
    <location>
        <begin position="232"/>
        <end position="254"/>
    </location>
</feature>
<feature type="transmembrane region" description="Helical" evidence="1">
    <location>
        <begin position="128"/>
        <end position="150"/>
    </location>
</feature>
<dbReference type="Proteomes" id="UP001162131">
    <property type="component" value="Unassembled WGS sequence"/>
</dbReference>
<comment type="caution">
    <text evidence="2">The sequence shown here is derived from an EMBL/GenBank/DDBJ whole genome shotgun (WGS) entry which is preliminary data.</text>
</comment>
<dbReference type="AlphaFoldDB" id="A0AAU9IPV1"/>
<evidence type="ECO:0000313" key="3">
    <source>
        <dbReference type="Proteomes" id="UP001162131"/>
    </source>
</evidence>
<organism evidence="2 3">
    <name type="scientific">Blepharisma stoltei</name>
    <dbReference type="NCBI Taxonomy" id="1481888"/>
    <lineage>
        <taxon>Eukaryota</taxon>
        <taxon>Sar</taxon>
        <taxon>Alveolata</taxon>
        <taxon>Ciliophora</taxon>
        <taxon>Postciliodesmatophora</taxon>
        <taxon>Heterotrichea</taxon>
        <taxon>Heterotrichida</taxon>
        <taxon>Blepharismidae</taxon>
        <taxon>Blepharisma</taxon>
    </lineage>
</organism>
<reference evidence="2" key="1">
    <citation type="submission" date="2021-09" db="EMBL/GenBank/DDBJ databases">
        <authorList>
            <consortium name="AG Swart"/>
            <person name="Singh M."/>
            <person name="Singh A."/>
            <person name="Seah K."/>
            <person name="Emmerich C."/>
        </authorList>
    </citation>
    <scope>NUCLEOTIDE SEQUENCE</scope>
    <source>
        <strain evidence="2">ATCC30299</strain>
    </source>
</reference>
<gene>
    <name evidence="2" type="ORF">BSTOLATCC_MIC14521</name>
</gene>
<feature type="transmembrane region" description="Helical" evidence="1">
    <location>
        <begin position="162"/>
        <end position="185"/>
    </location>
</feature>
<evidence type="ECO:0008006" key="4">
    <source>
        <dbReference type="Google" id="ProtNLM"/>
    </source>
</evidence>
<keyword evidence="1" id="KW-0812">Transmembrane</keyword>
<feature type="transmembrane region" description="Helical" evidence="1">
    <location>
        <begin position="83"/>
        <end position="108"/>
    </location>
</feature>
<evidence type="ECO:0000313" key="2">
    <source>
        <dbReference type="EMBL" id="CAG9315771.1"/>
    </source>
</evidence>
<accession>A0AAU9IPV1</accession>
<keyword evidence="1" id="KW-1133">Transmembrane helix</keyword>
<feature type="transmembrane region" description="Helical" evidence="1">
    <location>
        <begin position="52"/>
        <end position="77"/>
    </location>
</feature>
<evidence type="ECO:0000256" key="1">
    <source>
        <dbReference type="SAM" id="Phobius"/>
    </source>
</evidence>
<keyword evidence="1" id="KW-0472">Membrane</keyword>
<protein>
    <recommendedName>
        <fullName evidence="4">THH1/TOM1/TOM3 domain-containing protein</fullName>
    </recommendedName>
</protein>
<proteinExistence type="predicted"/>
<keyword evidence="3" id="KW-1185">Reference proteome</keyword>
<dbReference type="EMBL" id="CAJZBQ010000014">
    <property type="protein sequence ID" value="CAG9315771.1"/>
    <property type="molecule type" value="Genomic_DNA"/>
</dbReference>